<dbReference type="InterPro" id="IPR050213">
    <property type="entry name" value="GST_superfamily"/>
</dbReference>
<evidence type="ECO:0000313" key="8">
    <source>
        <dbReference type="Proteomes" id="UP000887540"/>
    </source>
</evidence>
<dbReference type="SUPFAM" id="SSF52833">
    <property type="entry name" value="Thioredoxin-like"/>
    <property type="match status" value="1"/>
</dbReference>
<sequence>MPVLEVDGKPLAQSYAINRFLARKYGLAGKDDWEASQLDSIADFKTDFQIEIRPYLIVAVGMAQGDKEKLFNEVFKPAFEKFAPVLLKLLQESGSGFYGKNGVSWVDFELAGLTLTMSGMHPELLEKYPELVKHMEKVHALPQLKNYIETRPKTPF</sequence>
<dbReference type="GO" id="GO:0006749">
    <property type="term" value="P:glutathione metabolic process"/>
    <property type="evidence" value="ECO:0007669"/>
    <property type="project" value="TreeGrafter"/>
</dbReference>
<dbReference type="PROSITE" id="PS50405">
    <property type="entry name" value="GST_CTER"/>
    <property type="match status" value="1"/>
</dbReference>
<proteinExistence type="inferred from homology"/>
<evidence type="ECO:0000256" key="5">
    <source>
        <dbReference type="ARBA" id="ARBA00078118"/>
    </source>
</evidence>
<evidence type="ECO:0000313" key="9">
    <source>
        <dbReference type="WBParaSite" id="ACRNAN_scaffold7357.g11413.t1"/>
    </source>
</evidence>
<dbReference type="Proteomes" id="UP000887540">
    <property type="component" value="Unplaced"/>
</dbReference>
<dbReference type="SFLD" id="SFLDS00019">
    <property type="entry name" value="Glutathione_Transferase_(cytos"/>
    <property type="match status" value="1"/>
</dbReference>
<feature type="domain" description="GST N-terminal" evidence="6">
    <location>
        <begin position="1"/>
        <end position="29"/>
    </location>
</feature>
<dbReference type="GO" id="GO:0004364">
    <property type="term" value="F:glutathione transferase activity"/>
    <property type="evidence" value="ECO:0007669"/>
    <property type="project" value="UniProtKB-EC"/>
</dbReference>
<dbReference type="InterPro" id="IPR010987">
    <property type="entry name" value="Glutathione-S-Trfase_C-like"/>
</dbReference>
<dbReference type="GO" id="GO:0005737">
    <property type="term" value="C:cytoplasm"/>
    <property type="evidence" value="ECO:0007669"/>
    <property type="project" value="UniProtKB-ARBA"/>
</dbReference>
<evidence type="ECO:0000256" key="1">
    <source>
        <dbReference type="ARBA" id="ARBA00012452"/>
    </source>
</evidence>
<dbReference type="CDD" id="cd03192">
    <property type="entry name" value="GST_C_Sigma_like"/>
    <property type="match status" value="1"/>
</dbReference>
<comment type="catalytic activity">
    <reaction evidence="4">
        <text>RX + glutathione = an S-substituted glutathione + a halide anion + H(+)</text>
        <dbReference type="Rhea" id="RHEA:16437"/>
        <dbReference type="ChEBI" id="CHEBI:15378"/>
        <dbReference type="ChEBI" id="CHEBI:16042"/>
        <dbReference type="ChEBI" id="CHEBI:17792"/>
        <dbReference type="ChEBI" id="CHEBI:57925"/>
        <dbReference type="ChEBI" id="CHEBI:90779"/>
        <dbReference type="EC" id="2.5.1.18"/>
    </reaction>
</comment>
<comment type="similarity">
    <text evidence="3">Belongs to the GST superfamily. Sigma family.</text>
</comment>
<protein>
    <recommendedName>
        <fullName evidence="1">glutathione transferase</fullName>
        <ecNumber evidence="1">2.5.1.18</ecNumber>
    </recommendedName>
    <alternativeName>
        <fullName evidence="5">GST class-sigma</fullName>
    </alternativeName>
</protein>
<dbReference type="PANTHER" id="PTHR11571:SF224">
    <property type="entry name" value="HEMATOPOIETIC PROSTAGLANDIN D SYNTHASE"/>
    <property type="match status" value="1"/>
</dbReference>
<evidence type="ECO:0000256" key="3">
    <source>
        <dbReference type="ARBA" id="ARBA00038317"/>
    </source>
</evidence>
<dbReference type="Gene3D" id="3.40.30.10">
    <property type="entry name" value="Glutaredoxin"/>
    <property type="match status" value="1"/>
</dbReference>
<organism evidence="8 9">
    <name type="scientific">Acrobeloides nanus</name>
    <dbReference type="NCBI Taxonomy" id="290746"/>
    <lineage>
        <taxon>Eukaryota</taxon>
        <taxon>Metazoa</taxon>
        <taxon>Ecdysozoa</taxon>
        <taxon>Nematoda</taxon>
        <taxon>Chromadorea</taxon>
        <taxon>Rhabditida</taxon>
        <taxon>Tylenchina</taxon>
        <taxon>Cephalobomorpha</taxon>
        <taxon>Cephaloboidea</taxon>
        <taxon>Cephalobidae</taxon>
        <taxon>Acrobeloides</taxon>
    </lineage>
</organism>
<evidence type="ECO:0000256" key="2">
    <source>
        <dbReference type="ARBA" id="ARBA00022679"/>
    </source>
</evidence>
<dbReference type="PROSITE" id="PS50404">
    <property type="entry name" value="GST_NTER"/>
    <property type="match status" value="1"/>
</dbReference>
<dbReference type="InterPro" id="IPR040079">
    <property type="entry name" value="Glutathione_S-Trfase"/>
</dbReference>
<name>A0A914EEU7_9BILA</name>
<evidence type="ECO:0000259" key="7">
    <source>
        <dbReference type="PROSITE" id="PS50405"/>
    </source>
</evidence>
<dbReference type="InterPro" id="IPR036282">
    <property type="entry name" value="Glutathione-S-Trfase_C_sf"/>
</dbReference>
<keyword evidence="8" id="KW-1185">Reference proteome</keyword>
<keyword evidence="2" id="KW-0808">Transferase</keyword>
<dbReference type="InterPro" id="IPR036249">
    <property type="entry name" value="Thioredoxin-like_sf"/>
</dbReference>
<dbReference type="InterPro" id="IPR004046">
    <property type="entry name" value="GST_C"/>
</dbReference>
<reference evidence="9" key="1">
    <citation type="submission" date="2022-11" db="UniProtKB">
        <authorList>
            <consortium name="WormBaseParasite"/>
        </authorList>
    </citation>
    <scope>IDENTIFICATION</scope>
</reference>
<evidence type="ECO:0000256" key="4">
    <source>
        <dbReference type="ARBA" id="ARBA00047960"/>
    </source>
</evidence>
<dbReference type="AlphaFoldDB" id="A0A914EEU7"/>
<dbReference type="WBParaSite" id="ACRNAN_scaffold7357.g11413.t1">
    <property type="protein sequence ID" value="ACRNAN_scaffold7357.g11413.t1"/>
    <property type="gene ID" value="ACRNAN_scaffold7357.g11413"/>
</dbReference>
<evidence type="ECO:0000259" key="6">
    <source>
        <dbReference type="PROSITE" id="PS50404"/>
    </source>
</evidence>
<dbReference type="Pfam" id="PF14497">
    <property type="entry name" value="GST_C_3"/>
    <property type="match status" value="1"/>
</dbReference>
<accession>A0A914EEU7</accession>
<feature type="domain" description="GST C-terminal" evidence="7">
    <location>
        <begin position="31"/>
        <end position="156"/>
    </location>
</feature>
<dbReference type="EC" id="2.5.1.18" evidence="1"/>
<dbReference type="PANTHER" id="PTHR11571">
    <property type="entry name" value="GLUTATHIONE S-TRANSFERASE"/>
    <property type="match status" value="1"/>
</dbReference>
<dbReference type="FunFam" id="1.20.1050.10:FF:000031">
    <property type="entry name" value="Glutathione S-Transferase"/>
    <property type="match status" value="1"/>
</dbReference>
<dbReference type="Gene3D" id="1.20.1050.10">
    <property type="match status" value="1"/>
</dbReference>
<dbReference type="InterPro" id="IPR004045">
    <property type="entry name" value="Glutathione_S-Trfase_N"/>
</dbReference>
<dbReference type="SUPFAM" id="SSF47616">
    <property type="entry name" value="GST C-terminal domain-like"/>
    <property type="match status" value="1"/>
</dbReference>